<proteinExistence type="predicted"/>
<keyword evidence="2" id="KW-1185">Reference proteome</keyword>
<organism evidence="1 2">
    <name type="scientific">Amycolatopsis rhabdoformis</name>
    <dbReference type="NCBI Taxonomy" id="1448059"/>
    <lineage>
        <taxon>Bacteria</taxon>
        <taxon>Bacillati</taxon>
        <taxon>Actinomycetota</taxon>
        <taxon>Actinomycetes</taxon>
        <taxon>Pseudonocardiales</taxon>
        <taxon>Pseudonocardiaceae</taxon>
        <taxon>Amycolatopsis</taxon>
    </lineage>
</organism>
<evidence type="ECO:0000313" key="1">
    <source>
        <dbReference type="EMBL" id="WSE31572.1"/>
    </source>
</evidence>
<name>A0ABZ1IAY9_9PSEU</name>
<dbReference type="EMBL" id="CP142149">
    <property type="protein sequence ID" value="WSE31572.1"/>
    <property type="molecule type" value="Genomic_DNA"/>
</dbReference>
<accession>A0ABZ1IAY9</accession>
<dbReference type="RefSeq" id="WP_326834379.1">
    <property type="nucleotide sequence ID" value="NZ_CP142149.1"/>
</dbReference>
<protein>
    <submittedName>
        <fullName evidence="1">Uncharacterized protein</fullName>
    </submittedName>
</protein>
<sequence>MSPIVLGLIRMTDGLVAEILPAFDVSGPVLHAEILARYRRAG</sequence>
<evidence type="ECO:0000313" key="2">
    <source>
        <dbReference type="Proteomes" id="UP001330812"/>
    </source>
</evidence>
<gene>
    <name evidence="1" type="ORF">VSH64_05545</name>
</gene>
<dbReference type="Proteomes" id="UP001330812">
    <property type="component" value="Chromosome"/>
</dbReference>
<reference evidence="1 2" key="1">
    <citation type="journal article" date="2015" name="Int. J. Syst. Evol. Microbiol.">
        <title>Amycolatopsis rhabdoformis sp. nov., an actinomycete isolated from a tropical forest soil.</title>
        <authorList>
            <person name="Souza W.R."/>
            <person name="Silva R.E."/>
            <person name="Goodfellow M."/>
            <person name="Busarakam K."/>
            <person name="Figueiro F.S."/>
            <person name="Ferreira D."/>
            <person name="Rodrigues-Filho E."/>
            <person name="Moraes L.A.B."/>
            <person name="Zucchi T.D."/>
        </authorList>
    </citation>
    <scope>NUCLEOTIDE SEQUENCE [LARGE SCALE GENOMIC DNA]</scope>
    <source>
        <strain evidence="1 2">NCIMB 14900</strain>
    </source>
</reference>